<evidence type="ECO:0000313" key="1">
    <source>
        <dbReference type="EMBL" id="ADN01698.1"/>
    </source>
</evidence>
<evidence type="ECO:0000313" key="2">
    <source>
        <dbReference type="Proteomes" id="UP000001296"/>
    </source>
</evidence>
<gene>
    <name evidence="1" type="ordered locus">STHERM_c07470</name>
</gene>
<proteinExistence type="predicted"/>
<name>E0RRJ7_WINT6</name>
<dbReference type="HOGENOM" id="CLU_3222264_0_0_12"/>
<dbReference type="KEGG" id="sta:STHERM_c07470"/>
<accession>E0RRJ7</accession>
<reference key="1">
    <citation type="submission" date="2009-08" db="EMBL/GenBank/DDBJ databases">
        <title>The genome sequence of Spirochaeta thermophila DSM6192.</title>
        <authorList>
            <person name="Angelov A."/>
            <person name="Mientus M."/>
            <person name="Wittenberg S."/>
            <person name="Lehmann R."/>
            <person name="Liesegang H."/>
            <person name="Daniel R."/>
            <person name="Liebl W."/>
        </authorList>
    </citation>
    <scope>NUCLEOTIDE SEQUENCE</scope>
    <source>
        <strain>DSM 6192</strain>
    </source>
</reference>
<reference evidence="1 2" key="2">
    <citation type="journal article" date="2010" name="J. Bacteriol.">
        <title>Genome sequence of the polysaccharide-degrading, thermophilic anaerobe Spirochaeta thermophila DSM 6192.</title>
        <authorList>
            <person name="Angelov A."/>
            <person name="Liebl S."/>
            <person name="Ballschmiter M."/>
            <person name="Bomeke M."/>
            <person name="Lehmann R."/>
            <person name="Liesegang H."/>
            <person name="Daniel R."/>
            <person name="Liebl W."/>
        </authorList>
    </citation>
    <scope>NUCLEOTIDE SEQUENCE [LARGE SCALE GENOMIC DNA]</scope>
    <source>
        <strain evidence="2">ATCC 49972 / DSM 6192 / RI 19.B1</strain>
    </source>
</reference>
<dbReference type="AlphaFoldDB" id="E0RRJ7"/>
<protein>
    <submittedName>
        <fullName evidence="1">Uncharacterized protein</fullName>
    </submittedName>
</protein>
<sequence length="44" mass="4684">MRRLAIVLVVLFAVVTLVNVYTSELSRTAHSEEPAQAAASVVDG</sequence>
<dbReference type="Proteomes" id="UP000001296">
    <property type="component" value="Chromosome"/>
</dbReference>
<organism evidence="1 2">
    <name type="scientific">Winmispira thermophila (strain ATCC 49972 / DSM 6192 / RI 19.B1)</name>
    <name type="common">Spirochaeta thermophila</name>
    <dbReference type="NCBI Taxonomy" id="665571"/>
    <lineage>
        <taxon>Bacteria</taxon>
        <taxon>Pseudomonadati</taxon>
        <taxon>Spirochaetota</taxon>
        <taxon>Spirochaetia</taxon>
        <taxon>Winmispirales</taxon>
        <taxon>Winmispiraceae</taxon>
        <taxon>Winmispira</taxon>
    </lineage>
</organism>
<dbReference type="RefSeq" id="WP_013313539.1">
    <property type="nucleotide sequence ID" value="NC_014484.1"/>
</dbReference>
<dbReference type="PaxDb" id="665571-STHERM_c07470"/>
<dbReference type="EMBL" id="CP001698">
    <property type="protein sequence ID" value="ADN01698.1"/>
    <property type="molecule type" value="Genomic_DNA"/>
</dbReference>